<evidence type="ECO:0000313" key="2">
    <source>
        <dbReference type="Proteomes" id="UP000245626"/>
    </source>
</evidence>
<dbReference type="Proteomes" id="UP000245626">
    <property type="component" value="Unassembled WGS sequence"/>
</dbReference>
<reference evidence="1 2" key="1">
    <citation type="journal article" date="2018" name="Mol. Biol. Evol.">
        <title>Broad Genomic Sampling Reveals a Smut Pathogenic Ancestry of the Fungal Clade Ustilaginomycotina.</title>
        <authorList>
            <person name="Kijpornyongpan T."/>
            <person name="Mondo S.J."/>
            <person name="Barry K."/>
            <person name="Sandor L."/>
            <person name="Lee J."/>
            <person name="Lipzen A."/>
            <person name="Pangilinan J."/>
            <person name="LaButti K."/>
            <person name="Hainaut M."/>
            <person name="Henrissat B."/>
            <person name="Grigoriev I.V."/>
            <person name="Spatafora J.W."/>
            <person name="Aime M.C."/>
        </authorList>
    </citation>
    <scope>NUCLEOTIDE SEQUENCE [LARGE SCALE GENOMIC DNA]</scope>
    <source>
        <strain evidence="1 2">SA 807</strain>
    </source>
</reference>
<protein>
    <submittedName>
        <fullName evidence="1">Uncharacterized protein</fullName>
    </submittedName>
</protein>
<organism evidence="1 2">
    <name type="scientific">Violaceomyces palustris</name>
    <dbReference type="NCBI Taxonomy" id="1673888"/>
    <lineage>
        <taxon>Eukaryota</taxon>
        <taxon>Fungi</taxon>
        <taxon>Dikarya</taxon>
        <taxon>Basidiomycota</taxon>
        <taxon>Ustilaginomycotina</taxon>
        <taxon>Ustilaginomycetes</taxon>
        <taxon>Violaceomycetales</taxon>
        <taxon>Violaceomycetaceae</taxon>
        <taxon>Violaceomyces</taxon>
    </lineage>
</organism>
<accession>A0ACD0NZU4</accession>
<name>A0ACD0NZU4_9BASI</name>
<keyword evidence="2" id="KW-1185">Reference proteome</keyword>
<dbReference type="EMBL" id="KZ819855">
    <property type="protein sequence ID" value="PWN51291.1"/>
    <property type="molecule type" value="Genomic_DNA"/>
</dbReference>
<gene>
    <name evidence="1" type="ORF">IE53DRAFT_56390</name>
</gene>
<sequence length="152" mass="16743">MTCSNFGPSRGLILQTGRRGGVDLGGRGKRGKTSSKEDDWRTTNEEQVEKVVGVVNPSHPFTPRFNPNPPIPTLVLTFNNDSLSSSLSFPSSKWGFQPHSRCTPMRFPEAAQMTTNTCSPVPSRMEGRIAQKVGRERGVKKKLCDLARQNPS</sequence>
<proteinExistence type="predicted"/>
<evidence type="ECO:0000313" key="1">
    <source>
        <dbReference type="EMBL" id="PWN51291.1"/>
    </source>
</evidence>